<keyword evidence="1" id="KW-1133">Transmembrane helix</keyword>
<gene>
    <name evidence="2" type="ORF">IQ236_17060</name>
</gene>
<organism evidence="2 3">
    <name type="scientific">Planktothrix mougeotii LEGE 06226</name>
    <dbReference type="NCBI Taxonomy" id="1828728"/>
    <lineage>
        <taxon>Bacteria</taxon>
        <taxon>Bacillati</taxon>
        <taxon>Cyanobacteriota</taxon>
        <taxon>Cyanophyceae</taxon>
        <taxon>Oscillatoriophycideae</taxon>
        <taxon>Oscillatoriales</taxon>
        <taxon>Microcoleaceae</taxon>
        <taxon>Planktothrix</taxon>
    </lineage>
</organism>
<keyword evidence="1" id="KW-0472">Membrane</keyword>
<evidence type="ECO:0000256" key="1">
    <source>
        <dbReference type="SAM" id="Phobius"/>
    </source>
</evidence>
<dbReference type="EMBL" id="JADEWU010000042">
    <property type="protein sequence ID" value="MBE9144914.1"/>
    <property type="molecule type" value="Genomic_DNA"/>
</dbReference>
<keyword evidence="1" id="KW-0812">Transmembrane</keyword>
<dbReference type="RefSeq" id="WP_193870410.1">
    <property type="nucleotide sequence ID" value="NZ_JADEWU010000042.1"/>
</dbReference>
<keyword evidence="3" id="KW-1185">Reference proteome</keyword>
<comment type="caution">
    <text evidence="2">The sequence shown here is derived from an EMBL/GenBank/DDBJ whole genome shotgun (WGS) entry which is preliminary data.</text>
</comment>
<name>A0ABR9UH83_9CYAN</name>
<reference evidence="2 3" key="1">
    <citation type="submission" date="2020-10" db="EMBL/GenBank/DDBJ databases">
        <authorList>
            <person name="Castelo-Branco R."/>
            <person name="Eusebio N."/>
            <person name="Adriana R."/>
            <person name="Vieira A."/>
            <person name="Brugerolle De Fraissinette N."/>
            <person name="Rezende De Castro R."/>
            <person name="Schneider M.P."/>
            <person name="Vasconcelos V."/>
            <person name="Leao P.N."/>
        </authorList>
    </citation>
    <scope>NUCLEOTIDE SEQUENCE [LARGE SCALE GENOMIC DNA]</scope>
    <source>
        <strain evidence="2 3">LEGE 06226</strain>
    </source>
</reference>
<evidence type="ECO:0000313" key="3">
    <source>
        <dbReference type="Proteomes" id="UP000640725"/>
    </source>
</evidence>
<proteinExistence type="predicted"/>
<feature type="transmembrane region" description="Helical" evidence="1">
    <location>
        <begin position="7"/>
        <end position="28"/>
    </location>
</feature>
<evidence type="ECO:0000313" key="2">
    <source>
        <dbReference type="EMBL" id="MBE9144914.1"/>
    </source>
</evidence>
<feature type="transmembrane region" description="Helical" evidence="1">
    <location>
        <begin position="34"/>
        <end position="55"/>
    </location>
</feature>
<sequence length="89" mass="9976">MARVLNFIGYFIGSICWVCITGLVFRYYNSLQGWFWVFITLFLLALIGLLSYYGRKSYIGLLNTSEAVLFGIVIILFVGCILGGVAAYV</sequence>
<feature type="transmembrane region" description="Helical" evidence="1">
    <location>
        <begin position="67"/>
        <end position="88"/>
    </location>
</feature>
<accession>A0ABR9UH83</accession>
<protein>
    <submittedName>
        <fullName evidence="2">Uncharacterized protein</fullName>
    </submittedName>
</protein>
<dbReference type="Proteomes" id="UP000640725">
    <property type="component" value="Unassembled WGS sequence"/>
</dbReference>